<accession>A0ABW2FMM6</accession>
<feature type="transmembrane region" description="Helical" evidence="3">
    <location>
        <begin position="12"/>
        <end position="32"/>
    </location>
</feature>
<dbReference type="Proteomes" id="UP001596378">
    <property type="component" value="Unassembled WGS sequence"/>
</dbReference>
<name>A0ABW2FMM6_9BACL</name>
<gene>
    <name evidence="5" type="ORF">ACFQMJ_33605</name>
</gene>
<organism evidence="5 6">
    <name type="scientific">Cohnella cellulosilytica</name>
    <dbReference type="NCBI Taxonomy" id="986710"/>
    <lineage>
        <taxon>Bacteria</taxon>
        <taxon>Bacillati</taxon>
        <taxon>Bacillota</taxon>
        <taxon>Bacilli</taxon>
        <taxon>Bacillales</taxon>
        <taxon>Paenibacillaceae</taxon>
        <taxon>Cohnella</taxon>
    </lineage>
</organism>
<keyword evidence="6" id="KW-1185">Reference proteome</keyword>
<dbReference type="Pfam" id="PF03816">
    <property type="entry name" value="LytR_cpsA_psr"/>
    <property type="match status" value="1"/>
</dbReference>
<dbReference type="NCBIfam" id="TIGR00350">
    <property type="entry name" value="lytR_cpsA_psr"/>
    <property type="match status" value="1"/>
</dbReference>
<comment type="similarity">
    <text evidence="1">Belongs to the LytR/CpsA/Psr (LCP) family.</text>
</comment>
<proteinExistence type="inferred from homology"/>
<dbReference type="EMBL" id="JBHTAI010000036">
    <property type="protein sequence ID" value="MFC7153489.1"/>
    <property type="molecule type" value="Genomic_DNA"/>
</dbReference>
<dbReference type="RefSeq" id="WP_378052043.1">
    <property type="nucleotide sequence ID" value="NZ_JBHMDN010000042.1"/>
</dbReference>
<keyword evidence="3" id="KW-0472">Membrane</keyword>
<keyword evidence="3" id="KW-1133">Transmembrane helix</keyword>
<sequence length="361" mass="39774">MRPNRKKVVRALGYTMAAALLIALATGGYVWVSAQRTMNAMYEPLPSAEWVDPVFETEEEPASRPPQAPANAAEEIEPAAEDEAPVIPIRTLDPNPSEPMKIGEEDVARLRNPNTANKEPFAMLLLGVDERPGDRGRSDTMILLTVQPRSGRAIALSIPRDTRVLMPNSGRYDKINHAYAFGGTSLSVEAVERAFGVPIAYYMKTNMDGLVSIVDTLGGVDVDNTRAFDYEGYSFPAGKQHLDGEAALAYSRMRKQDPQGDFGRTQRQRQILSDAIDRVADAGTVTKLPKLLSHLSEYVRTNLAPGQMFDLVAKYRSAIGSVDIMYLQGKGKTIDGIYYYTITAEERRRIQSEMLKGLGAN</sequence>
<feature type="domain" description="Cell envelope-related transcriptional attenuator" evidence="4">
    <location>
        <begin position="137"/>
        <end position="280"/>
    </location>
</feature>
<evidence type="ECO:0000256" key="3">
    <source>
        <dbReference type="SAM" id="Phobius"/>
    </source>
</evidence>
<reference evidence="6" key="1">
    <citation type="journal article" date="2019" name="Int. J. Syst. Evol. Microbiol.">
        <title>The Global Catalogue of Microorganisms (GCM) 10K type strain sequencing project: providing services to taxonomists for standard genome sequencing and annotation.</title>
        <authorList>
            <consortium name="The Broad Institute Genomics Platform"/>
            <consortium name="The Broad Institute Genome Sequencing Center for Infectious Disease"/>
            <person name="Wu L."/>
            <person name="Ma J."/>
        </authorList>
    </citation>
    <scope>NUCLEOTIDE SEQUENCE [LARGE SCALE GENOMIC DNA]</scope>
    <source>
        <strain evidence="6">KCTC 12907</strain>
    </source>
</reference>
<dbReference type="Gene3D" id="3.40.630.190">
    <property type="entry name" value="LCP protein"/>
    <property type="match status" value="1"/>
</dbReference>
<evidence type="ECO:0000256" key="2">
    <source>
        <dbReference type="SAM" id="MobiDB-lite"/>
    </source>
</evidence>
<dbReference type="PANTHER" id="PTHR33392:SF6">
    <property type="entry name" value="POLYISOPRENYL-TEICHOIC ACID--PEPTIDOGLYCAN TEICHOIC ACID TRANSFERASE TAGU"/>
    <property type="match status" value="1"/>
</dbReference>
<evidence type="ECO:0000313" key="5">
    <source>
        <dbReference type="EMBL" id="MFC7153489.1"/>
    </source>
</evidence>
<dbReference type="PANTHER" id="PTHR33392">
    <property type="entry name" value="POLYISOPRENYL-TEICHOIC ACID--PEPTIDOGLYCAN TEICHOIC ACID TRANSFERASE TAGU"/>
    <property type="match status" value="1"/>
</dbReference>
<dbReference type="InterPro" id="IPR004474">
    <property type="entry name" value="LytR_CpsA_psr"/>
</dbReference>
<keyword evidence="3" id="KW-0812">Transmembrane</keyword>
<feature type="region of interest" description="Disordered" evidence="2">
    <location>
        <begin position="56"/>
        <end position="81"/>
    </location>
</feature>
<comment type="caution">
    <text evidence="5">The sequence shown here is derived from an EMBL/GenBank/DDBJ whole genome shotgun (WGS) entry which is preliminary data.</text>
</comment>
<evidence type="ECO:0000313" key="6">
    <source>
        <dbReference type="Proteomes" id="UP001596378"/>
    </source>
</evidence>
<evidence type="ECO:0000259" key="4">
    <source>
        <dbReference type="Pfam" id="PF03816"/>
    </source>
</evidence>
<evidence type="ECO:0000256" key="1">
    <source>
        <dbReference type="ARBA" id="ARBA00006068"/>
    </source>
</evidence>
<protein>
    <submittedName>
        <fullName evidence="5">LCP family protein</fullName>
    </submittedName>
</protein>
<dbReference type="InterPro" id="IPR050922">
    <property type="entry name" value="LytR/CpsA/Psr_CW_biosynth"/>
</dbReference>